<feature type="region of interest" description="Disordered" evidence="1">
    <location>
        <begin position="77"/>
        <end position="133"/>
    </location>
</feature>
<comment type="caution">
    <text evidence="2">The sequence shown here is derived from an EMBL/GenBank/DDBJ whole genome shotgun (WGS) entry which is preliminary data.</text>
</comment>
<organism evidence="2 3">
    <name type="scientific">Clonostachys byssicola</name>
    <dbReference type="NCBI Taxonomy" id="160290"/>
    <lineage>
        <taxon>Eukaryota</taxon>
        <taxon>Fungi</taxon>
        <taxon>Dikarya</taxon>
        <taxon>Ascomycota</taxon>
        <taxon>Pezizomycotina</taxon>
        <taxon>Sordariomycetes</taxon>
        <taxon>Hypocreomycetidae</taxon>
        <taxon>Hypocreales</taxon>
        <taxon>Bionectriaceae</taxon>
        <taxon>Clonostachys</taxon>
    </lineage>
</organism>
<name>A0A9N9XVP4_9HYPO</name>
<dbReference type="AlphaFoldDB" id="A0A9N9XVP4"/>
<gene>
    <name evidence="2" type="ORF">CBYS24578_00014100</name>
</gene>
<dbReference type="OrthoDB" id="5216135at2759"/>
<evidence type="ECO:0000313" key="3">
    <source>
        <dbReference type="Proteomes" id="UP000754883"/>
    </source>
</evidence>
<keyword evidence="3" id="KW-1185">Reference proteome</keyword>
<reference evidence="2" key="1">
    <citation type="submission" date="2021-10" db="EMBL/GenBank/DDBJ databases">
        <authorList>
            <person name="Piombo E."/>
        </authorList>
    </citation>
    <scope>NUCLEOTIDE SEQUENCE</scope>
</reference>
<evidence type="ECO:0000256" key="1">
    <source>
        <dbReference type="SAM" id="MobiDB-lite"/>
    </source>
</evidence>
<accession>A0A9N9XVP4</accession>
<proteinExistence type="predicted"/>
<evidence type="ECO:0000313" key="2">
    <source>
        <dbReference type="EMBL" id="CAG9976194.1"/>
    </source>
</evidence>
<dbReference type="EMBL" id="CABFNO020001273">
    <property type="protein sequence ID" value="CAG9976194.1"/>
    <property type="molecule type" value="Genomic_DNA"/>
</dbReference>
<feature type="compositionally biased region" description="Acidic residues" evidence="1">
    <location>
        <begin position="95"/>
        <end position="127"/>
    </location>
</feature>
<dbReference type="Proteomes" id="UP000754883">
    <property type="component" value="Unassembled WGS sequence"/>
</dbReference>
<sequence length="594" mass="67023">MTDTDSLADAERRQATIRSEKVFVSEAISKLHTIALQVPRLAGNSNECDEKRELKALLRQLYTVICRLSDYRRGKHYAPFPEEDDNEDGKAEENNNGEDDESGGEEVIGNDDAEDDSDSDSDDDYEGAGDGGGFSSGFANIPGGFELDQILLVAWHAVLEPVDALAKLDPDGPFLAARMILFTHHALSKNKALPKSLEDGEERFQLQADLGQDLDEVLLVQLRRAWEQGGHKDDLSWASTFLEVDNSNSVSNDYNRVVMSACSSSEFWEVQKQAAKYRFKNRKRRRESMWDLPSELPSTNYGPIAIPLFNTIIELLGCIVSSSGYRGPCLRRSHYFVQDIRQKLNSAMPEEVLRLVSSLLHQHVPLELQIAILEYTNPSGSADIHPYLSRLDIGAAYIPIPKRAVDDEECEKCILGQPISAQATCLKRNVYIWNVALRAFHTFHRVQDGRVSMCKHKGICQGHHSNEEWRITSKEDVQKYALDIFESRCHVSSLPTSAQDWFKAMTTINPHPGLVKKGGHCGLVFSMLNPKVHRQHPDRADPFDFDTNKPGQWAYGRSIEEEKEVTEALFKDVRTHEEWEEEVQSSDDSLSEED</sequence>
<protein>
    <submittedName>
        <fullName evidence="2">Uncharacterized protein</fullName>
    </submittedName>
</protein>